<organism evidence="1">
    <name type="scientific">Rhizophora mucronata</name>
    <name type="common">Asiatic mangrove</name>
    <dbReference type="NCBI Taxonomy" id="61149"/>
    <lineage>
        <taxon>Eukaryota</taxon>
        <taxon>Viridiplantae</taxon>
        <taxon>Streptophyta</taxon>
        <taxon>Embryophyta</taxon>
        <taxon>Tracheophyta</taxon>
        <taxon>Spermatophyta</taxon>
        <taxon>Magnoliopsida</taxon>
        <taxon>eudicotyledons</taxon>
        <taxon>Gunneridae</taxon>
        <taxon>Pentapetalae</taxon>
        <taxon>rosids</taxon>
        <taxon>fabids</taxon>
        <taxon>Malpighiales</taxon>
        <taxon>Rhizophoraceae</taxon>
        <taxon>Rhizophora</taxon>
    </lineage>
</organism>
<sequence>MALQQAKRWMPRKFMRSLQMGLICIAKPLHTVLFPLSPVAELREKETLAVKRSM</sequence>
<reference evidence="1" key="1">
    <citation type="submission" date="2018-02" db="EMBL/GenBank/DDBJ databases">
        <title>Rhizophora mucronata_Transcriptome.</title>
        <authorList>
            <person name="Meera S.P."/>
            <person name="Sreeshan A."/>
            <person name="Augustine A."/>
        </authorList>
    </citation>
    <scope>NUCLEOTIDE SEQUENCE</scope>
    <source>
        <tissue evidence="1">Leaf</tissue>
    </source>
</reference>
<dbReference type="AlphaFoldDB" id="A0A2P2L1L5"/>
<proteinExistence type="predicted"/>
<evidence type="ECO:0000313" key="1">
    <source>
        <dbReference type="EMBL" id="MBX11856.1"/>
    </source>
</evidence>
<dbReference type="EMBL" id="GGEC01031372">
    <property type="protein sequence ID" value="MBX11856.1"/>
    <property type="molecule type" value="Transcribed_RNA"/>
</dbReference>
<accession>A0A2P2L1L5</accession>
<protein>
    <submittedName>
        <fullName evidence="1">Uncharacterized protein MANES_S061300</fullName>
    </submittedName>
</protein>
<name>A0A2P2L1L5_RHIMU</name>